<dbReference type="KEGG" id="dosa:Os10g0410900"/>
<evidence type="ECO:0000313" key="3">
    <source>
        <dbReference type="Proteomes" id="UP000000763"/>
    </source>
</evidence>
<evidence type="ECO:0000256" key="1">
    <source>
        <dbReference type="SAM" id="MobiDB-lite"/>
    </source>
</evidence>
<feature type="compositionally biased region" description="Low complexity" evidence="1">
    <location>
        <begin position="14"/>
        <end position="25"/>
    </location>
</feature>
<dbReference type="AlphaFoldDB" id="Q0IXS1"/>
<sequence>MKAPAENKREGWSAAAPMAPAASRGGSDGDDGAGGFPRPDPPAATASRGGSDGDDGGGGCNSYDILGKLPSSPGRDGRRRCRSEPDSWPPSKLLPTLKLLEDPS</sequence>
<feature type="region of interest" description="Disordered" evidence="1">
    <location>
        <begin position="1"/>
        <end position="104"/>
    </location>
</feature>
<dbReference type="EMBL" id="AP008216">
    <property type="protein sequence ID" value="BAF26494.1"/>
    <property type="molecule type" value="Genomic_DNA"/>
</dbReference>
<protein>
    <submittedName>
        <fullName evidence="2">Os10g0410900 protein</fullName>
    </submittedName>
</protein>
<evidence type="ECO:0000313" key="2">
    <source>
        <dbReference type="EMBL" id="BAF26494.1"/>
    </source>
</evidence>
<dbReference type="Proteomes" id="UP000000763">
    <property type="component" value="Chromosome 10"/>
</dbReference>
<reference evidence="2 3" key="1">
    <citation type="journal article" date="2005" name="Nature">
        <title>The map-based sequence of the rice genome.</title>
        <authorList>
            <consortium name="International rice genome sequencing project (IRGSP)"/>
            <person name="Matsumoto T."/>
            <person name="Wu J."/>
            <person name="Kanamori H."/>
            <person name="Katayose Y."/>
            <person name="Fujisawa M."/>
            <person name="Namiki N."/>
            <person name="Mizuno H."/>
            <person name="Yamamoto K."/>
            <person name="Antonio B.A."/>
            <person name="Baba T."/>
            <person name="Sakata K."/>
            <person name="Nagamura Y."/>
            <person name="Aoki H."/>
            <person name="Arikawa K."/>
            <person name="Arita K."/>
            <person name="Bito T."/>
            <person name="Chiden Y."/>
            <person name="Fujitsuka N."/>
            <person name="Fukunaka R."/>
            <person name="Hamada M."/>
            <person name="Harada C."/>
            <person name="Hayashi A."/>
            <person name="Hijishita S."/>
            <person name="Honda M."/>
            <person name="Hosokawa S."/>
            <person name="Ichikawa Y."/>
            <person name="Idonuma A."/>
            <person name="Iijima M."/>
            <person name="Ikeda M."/>
            <person name="Ikeno M."/>
            <person name="Ito K."/>
            <person name="Ito S."/>
            <person name="Ito T."/>
            <person name="Ito Y."/>
            <person name="Ito Y."/>
            <person name="Iwabuchi A."/>
            <person name="Kamiya K."/>
            <person name="Karasawa W."/>
            <person name="Kurita K."/>
            <person name="Katagiri S."/>
            <person name="Kikuta A."/>
            <person name="Kobayashi H."/>
            <person name="Kobayashi N."/>
            <person name="Machita K."/>
            <person name="Maehara T."/>
            <person name="Masukawa M."/>
            <person name="Mizubayashi T."/>
            <person name="Mukai Y."/>
            <person name="Nagasaki H."/>
            <person name="Nagata Y."/>
            <person name="Naito S."/>
            <person name="Nakashima M."/>
            <person name="Nakama Y."/>
            <person name="Nakamichi Y."/>
            <person name="Nakamura M."/>
            <person name="Meguro A."/>
            <person name="Negishi M."/>
            <person name="Ohta I."/>
            <person name="Ohta T."/>
            <person name="Okamoto M."/>
            <person name="Ono N."/>
            <person name="Saji S."/>
            <person name="Sakaguchi M."/>
            <person name="Sakai K."/>
            <person name="Shibata M."/>
            <person name="Shimokawa T."/>
            <person name="Song J."/>
            <person name="Takazaki Y."/>
            <person name="Terasawa K."/>
            <person name="Tsugane M."/>
            <person name="Tsuji K."/>
            <person name="Ueda S."/>
            <person name="Waki K."/>
            <person name="Yamagata H."/>
            <person name="Yamamoto M."/>
            <person name="Yamamoto S."/>
            <person name="Yamane H."/>
            <person name="Yoshiki S."/>
            <person name="Yoshihara R."/>
            <person name="Yukawa K."/>
            <person name="Zhong H."/>
            <person name="Yano M."/>
            <person name="Yuan Q."/>
            <person name="Ouyang S."/>
            <person name="Liu J."/>
            <person name="Jones K.M."/>
            <person name="Gansberger K."/>
            <person name="Moffat K."/>
            <person name="Hill J."/>
            <person name="Bera J."/>
            <person name="Fadrosh D."/>
            <person name="Jin S."/>
            <person name="Johri S."/>
            <person name="Kim M."/>
            <person name="Overton L."/>
            <person name="Reardon M."/>
            <person name="Tsitrin T."/>
            <person name="Vuong H."/>
            <person name="Weaver B."/>
            <person name="Ciecko A."/>
            <person name="Tallon L."/>
            <person name="Jackson J."/>
            <person name="Pai G."/>
            <person name="Aken S.V."/>
            <person name="Utterback T."/>
            <person name="Reidmuller S."/>
            <person name="Feldblyum T."/>
            <person name="Hsiao J."/>
            <person name="Zismann V."/>
            <person name="Iobst S."/>
            <person name="de Vazeille A.R."/>
            <person name="Buell C.R."/>
            <person name="Ying K."/>
            <person name="Li Y."/>
            <person name="Lu T."/>
            <person name="Huang Y."/>
            <person name="Zhao Q."/>
            <person name="Feng Q."/>
            <person name="Zhang L."/>
            <person name="Zhu J."/>
            <person name="Weng Q."/>
            <person name="Mu J."/>
            <person name="Lu Y."/>
            <person name="Fan D."/>
            <person name="Liu Y."/>
            <person name="Guan J."/>
            <person name="Zhang Y."/>
            <person name="Yu S."/>
            <person name="Liu X."/>
            <person name="Zhang Y."/>
            <person name="Hong G."/>
            <person name="Han B."/>
            <person name="Choisne N."/>
            <person name="Demange N."/>
            <person name="Orjeda G."/>
            <person name="Samain S."/>
            <person name="Cattolico L."/>
            <person name="Pelletier E."/>
            <person name="Couloux A."/>
            <person name="Segurens B."/>
            <person name="Wincker P."/>
            <person name="D'Hont A."/>
            <person name="Scarpelli C."/>
            <person name="Weissenbach J."/>
            <person name="Salanoubat M."/>
            <person name="Quetier F."/>
            <person name="Yu Y."/>
            <person name="Kim H.R."/>
            <person name="Rambo T."/>
            <person name="Currie J."/>
            <person name="Collura K."/>
            <person name="Luo M."/>
            <person name="Yang T."/>
            <person name="Ammiraju J.S.S."/>
            <person name="Engler F."/>
            <person name="Soderlund C."/>
            <person name="Wing R.A."/>
            <person name="Palmer L.E."/>
            <person name="de la Bastide M."/>
            <person name="Spiegel L."/>
            <person name="Nascimento L."/>
            <person name="Zutavern T."/>
            <person name="O'Shaughnessy A."/>
            <person name="Dike S."/>
            <person name="Dedhia N."/>
            <person name="Preston R."/>
            <person name="Balija V."/>
            <person name="McCombie W.R."/>
            <person name="Chow T."/>
            <person name="Chen H."/>
            <person name="Chung M."/>
            <person name="Chen C."/>
            <person name="Shaw J."/>
            <person name="Wu H."/>
            <person name="Hsiao K."/>
            <person name="Chao Y."/>
            <person name="Chu M."/>
            <person name="Cheng C."/>
            <person name="Hour A."/>
            <person name="Lee P."/>
            <person name="Lin S."/>
            <person name="Lin Y."/>
            <person name="Liou J."/>
            <person name="Liu S."/>
            <person name="Hsing Y."/>
            <person name="Raghuvanshi S."/>
            <person name="Mohanty A."/>
            <person name="Bharti A.K."/>
            <person name="Gaur A."/>
            <person name="Gupta V."/>
            <person name="Kumar D."/>
            <person name="Ravi V."/>
            <person name="Vij S."/>
            <person name="Kapur A."/>
            <person name="Khurana P."/>
            <person name="Khurana P."/>
            <person name="Khurana J.P."/>
            <person name="Tyagi A.K."/>
            <person name="Gaikwad K."/>
            <person name="Singh A."/>
            <person name="Dalal V."/>
            <person name="Srivastava S."/>
            <person name="Dixit A."/>
            <person name="Pal A.K."/>
            <person name="Ghazi I.A."/>
            <person name="Yadav M."/>
            <person name="Pandit A."/>
            <person name="Bhargava A."/>
            <person name="Sureshbabu K."/>
            <person name="Batra K."/>
            <person name="Sharma T.R."/>
            <person name="Mohapatra T."/>
            <person name="Singh N.K."/>
            <person name="Messing J."/>
            <person name="Nelson A.B."/>
            <person name="Fuks G."/>
            <person name="Kavchok S."/>
            <person name="Keizer G."/>
            <person name="Linton E."/>
            <person name="Llaca V."/>
            <person name="Song R."/>
            <person name="Tanyolac B."/>
            <person name="Young S."/>
            <person name="Ho-Il K."/>
            <person name="Hahn J.H."/>
            <person name="Sangsakoo G."/>
            <person name="Vanavichit A."/>
            <person name="de Mattos Luiz.A.T."/>
            <person name="Zimmer P.D."/>
            <person name="Malone G."/>
            <person name="Dellagostin O."/>
            <person name="de Oliveira A.C."/>
            <person name="Bevan M."/>
            <person name="Bancroft I."/>
            <person name="Minx P."/>
            <person name="Cordum H."/>
            <person name="Wilson R."/>
            <person name="Cheng Z."/>
            <person name="Jin W."/>
            <person name="Jiang J."/>
            <person name="Leong S.A."/>
            <person name="Iwama H."/>
            <person name="Gojobori T."/>
            <person name="Itoh T."/>
            <person name="Niimura Y."/>
            <person name="Fujii Y."/>
            <person name="Habara T."/>
            <person name="Sakai H."/>
            <person name="Sato Y."/>
            <person name="Wilson G."/>
            <person name="Kumar K."/>
            <person name="McCouch S."/>
            <person name="Juretic N."/>
            <person name="Hoen D."/>
            <person name="Wright S."/>
            <person name="Bruskiewich R."/>
            <person name="Bureau T."/>
            <person name="Miyao A."/>
            <person name="Hirochika H."/>
            <person name="Nishikawa T."/>
            <person name="Kadowaki K."/>
            <person name="Sugiura M."/>
            <person name="Burr B."/>
            <person name="Sasaki T."/>
        </authorList>
    </citation>
    <scope>NUCLEOTIDE SEQUENCE [LARGE SCALE GENOMIC DNA]</scope>
    <source>
        <strain evidence="3">cv. Nipponbare</strain>
    </source>
</reference>
<reference evidence="3" key="2">
    <citation type="journal article" date="2008" name="Nucleic Acids Res.">
        <title>The rice annotation project database (RAP-DB): 2008 update.</title>
        <authorList>
            <consortium name="The rice annotation project (RAP)"/>
        </authorList>
    </citation>
    <scope>GENOME REANNOTATION</scope>
    <source>
        <strain evidence="3">cv. Nipponbare</strain>
    </source>
</reference>
<gene>
    <name evidence="2" type="ordered locus">Os10g0410900</name>
</gene>
<accession>Q0IXS1</accession>
<feature type="compositionally biased region" description="Low complexity" evidence="1">
    <location>
        <begin position="89"/>
        <end position="98"/>
    </location>
</feature>
<name>Q0IXS1_ORYSJ</name>
<feature type="compositionally biased region" description="Basic and acidic residues" evidence="1">
    <location>
        <begin position="1"/>
        <end position="11"/>
    </location>
</feature>
<proteinExistence type="predicted"/>
<organism evidence="2 3">
    <name type="scientific">Oryza sativa subsp. japonica</name>
    <name type="common">Rice</name>
    <dbReference type="NCBI Taxonomy" id="39947"/>
    <lineage>
        <taxon>Eukaryota</taxon>
        <taxon>Viridiplantae</taxon>
        <taxon>Streptophyta</taxon>
        <taxon>Embryophyta</taxon>
        <taxon>Tracheophyta</taxon>
        <taxon>Spermatophyta</taxon>
        <taxon>Magnoliopsida</taxon>
        <taxon>Liliopsida</taxon>
        <taxon>Poales</taxon>
        <taxon>Poaceae</taxon>
        <taxon>BOP clade</taxon>
        <taxon>Oryzoideae</taxon>
        <taxon>Oryzeae</taxon>
        <taxon>Oryzinae</taxon>
        <taxon>Oryza</taxon>
        <taxon>Oryza sativa</taxon>
    </lineage>
</organism>